<keyword evidence="10" id="KW-0805">Transcription regulation</keyword>
<evidence type="ECO:0000256" key="9">
    <source>
        <dbReference type="ARBA" id="ARBA00022853"/>
    </source>
</evidence>
<dbReference type="InterPro" id="IPR001841">
    <property type="entry name" value="Znf_RING"/>
</dbReference>
<name>A0A9Q5MXE8_SANBA</name>
<feature type="repeat" description="WD" evidence="14">
    <location>
        <begin position="417"/>
        <end position="451"/>
    </location>
</feature>
<feature type="domain" description="RING-type" evidence="16">
    <location>
        <begin position="320"/>
        <end position="350"/>
    </location>
</feature>
<keyword evidence="11" id="KW-0804">Transcription</keyword>
<evidence type="ECO:0000259" key="17">
    <source>
        <dbReference type="PROSITE" id="PS50157"/>
    </source>
</evidence>
<evidence type="ECO:0000256" key="5">
    <source>
        <dbReference type="ARBA" id="ARBA00022723"/>
    </source>
</evidence>
<comment type="subcellular location">
    <subcellularLocation>
        <location evidence="1">Nucleus</location>
    </subcellularLocation>
</comment>
<dbReference type="PANTHER" id="PTHR13831">
    <property type="entry name" value="MEMBER OF THE HIR1 FAMILY OF WD-REPEAT PROTEINS"/>
    <property type="match status" value="1"/>
</dbReference>
<evidence type="ECO:0000256" key="15">
    <source>
        <dbReference type="SAM" id="MobiDB-lite"/>
    </source>
</evidence>
<keyword evidence="9" id="KW-0156">Chromatin regulator</keyword>
<dbReference type="EMBL" id="LNZH02000217">
    <property type="protein sequence ID" value="OCB83912.1"/>
    <property type="molecule type" value="Genomic_DNA"/>
</dbReference>
<dbReference type="InterPro" id="IPR011494">
    <property type="entry name" value="HIRA-like_C"/>
</dbReference>
<protein>
    <submittedName>
        <fullName evidence="18">WD40 repeat-like protein</fullName>
    </submittedName>
</protein>
<gene>
    <name evidence="18" type="ORF">A7U60_g9118</name>
</gene>
<evidence type="ECO:0000259" key="16">
    <source>
        <dbReference type="PROSITE" id="PS50089"/>
    </source>
</evidence>
<feature type="compositionally biased region" description="Low complexity" evidence="15">
    <location>
        <begin position="820"/>
        <end position="836"/>
    </location>
</feature>
<dbReference type="SMART" id="SM00355">
    <property type="entry name" value="ZnF_C2H2"/>
    <property type="match status" value="3"/>
</dbReference>
<feature type="compositionally biased region" description="Acidic residues" evidence="15">
    <location>
        <begin position="205"/>
        <end position="214"/>
    </location>
</feature>
<evidence type="ECO:0000313" key="19">
    <source>
        <dbReference type="Proteomes" id="UP000757232"/>
    </source>
</evidence>
<dbReference type="GO" id="GO:0000785">
    <property type="term" value="C:chromatin"/>
    <property type="evidence" value="ECO:0007669"/>
    <property type="project" value="TreeGrafter"/>
</dbReference>
<keyword evidence="19" id="KW-1185">Reference proteome</keyword>
<dbReference type="SUPFAM" id="SSF50978">
    <property type="entry name" value="WD40 repeat-like"/>
    <property type="match status" value="2"/>
</dbReference>
<sequence>MIDRTLQSTLDLLETTRTRATATATAMAMTGSSDRWTCVPCKRKFVSSEARAMHLYHSSRHSRCKPCKRGFIDEDSRCQHIRAFHANTYCSLCDRPFKDEQALLQHRRGAAVHLFVVEHDSDSSDDDSQSIPSNVSAAAADSESDIILPSLPWSHVHTEFVEFVNHSLAWEPTPAMAYDRWISTTEDDDSSSAGDDSSYFNPVSDEQESEEESSNNESVRDSDSDSNTNTDTDTDTNTGADTDTDTDDSESLLADIIPSNERSRSSSSSRGSVSRRQTSTFASRALLASSSSDTLTSEPIPDSRPASTKPSKRAGSGYTCPLCLDQDADRILELSSIKCGHVFCSPCITRALDKKRQYGTRSENAKRLSIFSVHVHPDGSRIATGGLDAKVRIWSTKPILNDAADAANRPPKSLCTLTMHTGPVLTVRWAHSGRWLASGSDDEIIMIWDLDPTGSGKVWGSDEVNVEGWKPLKRLPGHESDVTDLAWAPEDRFLASTGLDSQVMIWCGYTLERLIKLDMHQGFVKGVCWDPVGEFLATQSDDRTVRIWRTTDWGLEATVTKPFEHSPGNTFFRRLSWSPDGAHITASNATNNNGYVFTAAVISRNTWTSDISLVGHENTVEVACYNPHIFLRDPQMPVVTSNICSVVALGADDRSISVWQTKSARPIIVAKEVFERQIMDLSWSADGLALYAVSSDGTLAALAFDQDELEGIAPLAAQRQYLSKFGFSLPPMPNSYLHSAAQPTPSVAVNGHAMGRTTPPLTPPSAQQQHGFGHAGPSRPGEQVTQLVARRAPRNRDRDRGQRRVQTTFVGSLGTAASLPSASTTGISSASTSIPTQLPLPPQPANIRTSAPSTIFIPPPPVSASGSSTSFGFGVSGGGYDGMDVENVNDPGSDMAVPISALDTRGRRSRGDTITVSFGDEAGKLPKARTLGGDRVRDQGEKEVREIRRAGVDTLGLRNVGVPSTSNFAPETGYGGLSAPILKTFLSERVTETGDTLEVRNSEDGSGESSLLDFALWLSDKALSEPSEITFFSSKEKTVQWLDFLPIPVLSICASSRFCAAAMEDGSINVYTLTGRRLVPTLTLGSPVAFLDAAKHFLMAITTSGQVYVWNTKTCSALHPPTSLSPLLAPTPPSPSNPNGASPTVTSASIRPNGSLLVYLSTGYALTYDSALLSWVRVGDSWWANGSSVWKGRQRTSANAAPGGTGNGVIASIEARIAELVGSPVDAEKPRPTWWDAAMTLGHLESRMHAARVLGSAPEYRQALLLYAKAIADEGFRGKAEEVLRDFYGPVYWRPGKTEDSWCPSILGIQKRDLAKEVLTIFARSKTLFKLAQDYQDMLKKSSADD</sequence>
<feature type="region of interest" description="Disordered" evidence="15">
    <location>
        <begin position="121"/>
        <end position="142"/>
    </location>
</feature>
<feature type="domain" description="C2H2-type" evidence="17">
    <location>
        <begin position="36"/>
        <end position="66"/>
    </location>
</feature>
<feature type="domain" description="C2H2-type" evidence="17">
    <location>
        <begin position="88"/>
        <end position="113"/>
    </location>
</feature>
<comment type="similarity">
    <text evidence="2">Belongs to the WD repeat HIR1 family.</text>
</comment>
<comment type="caution">
    <text evidence="18">The sequence shown here is derived from an EMBL/GenBank/DDBJ whole genome shotgun (WGS) entry which is preliminary data.</text>
</comment>
<feature type="compositionally biased region" description="Low complexity" evidence="15">
    <location>
        <begin position="129"/>
        <end position="141"/>
    </location>
</feature>
<feature type="region of interest" description="Disordered" evidence="15">
    <location>
        <begin position="185"/>
        <end position="314"/>
    </location>
</feature>
<proteinExistence type="inferred from homology"/>
<reference evidence="18" key="1">
    <citation type="submission" date="2016-06" db="EMBL/GenBank/DDBJ databases">
        <title>Draft Genome sequence of the fungus Inonotus baumii.</title>
        <authorList>
            <person name="Zhu H."/>
            <person name="Lin W."/>
        </authorList>
    </citation>
    <scope>NUCLEOTIDE SEQUENCE</scope>
    <source>
        <strain evidence="18">821</strain>
    </source>
</reference>
<evidence type="ECO:0000256" key="11">
    <source>
        <dbReference type="ARBA" id="ARBA00023163"/>
    </source>
</evidence>
<organism evidence="18 19">
    <name type="scientific">Sanghuangporus baumii</name>
    <name type="common">Phellinus baumii</name>
    <dbReference type="NCBI Taxonomy" id="108892"/>
    <lineage>
        <taxon>Eukaryota</taxon>
        <taxon>Fungi</taxon>
        <taxon>Dikarya</taxon>
        <taxon>Basidiomycota</taxon>
        <taxon>Agaricomycotina</taxon>
        <taxon>Agaricomycetes</taxon>
        <taxon>Hymenochaetales</taxon>
        <taxon>Hymenochaetaceae</taxon>
        <taxon>Sanghuangporus</taxon>
    </lineage>
</organism>
<dbReference type="InterPro" id="IPR015943">
    <property type="entry name" value="WD40/YVTN_repeat-like_dom_sf"/>
</dbReference>
<feature type="repeat" description="WD" evidence="14">
    <location>
        <begin position="475"/>
        <end position="506"/>
    </location>
</feature>
<feature type="compositionally biased region" description="Low complexity" evidence="15">
    <location>
        <begin position="265"/>
        <end position="297"/>
    </location>
</feature>
<feature type="region of interest" description="Disordered" evidence="15">
    <location>
        <begin position="747"/>
        <end position="839"/>
    </location>
</feature>
<evidence type="ECO:0000256" key="4">
    <source>
        <dbReference type="ARBA" id="ARBA00022574"/>
    </source>
</evidence>
<keyword evidence="5" id="KW-0479">Metal-binding</keyword>
<dbReference type="Gene3D" id="2.130.10.10">
    <property type="entry name" value="YVTN repeat-like/Quinoprotein amine dehydrogenase"/>
    <property type="match status" value="3"/>
</dbReference>
<dbReference type="GO" id="GO:0006355">
    <property type="term" value="P:regulation of DNA-templated transcription"/>
    <property type="evidence" value="ECO:0007669"/>
    <property type="project" value="InterPro"/>
</dbReference>
<evidence type="ECO:0000256" key="6">
    <source>
        <dbReference type="ARBA" id="ARBA00022737"/>
    </source>
</evidence>
<dbReference type="InterPro" id="IPR019775">
    <property type="entry name" value="WD40_repeat_CS"/>
</dbReference>
<dbReference type="InterPro" id="IPR001680">
    <property type="entry name" value="WD40_rpt"/>
</dbReference>
<evidence type="ECO:0000313" key="18">
    <source>
        <dbReference type="EMBL" id="OCB83912.1"/>
    </source>
</evidence>
<dbReference type="Pfam" id="PF24105">
    <property type="entry name" value="Beta-prop_CAF1B_HIR1"/>
    <property type="match status" value="1"/>
</dbReference>
<feature type="repeat" description="WD" evidence="14">
    <location>
        <begin position="517"/>
        <end position="548"/>
    </location>
</feature>
<evidence type="ECO:0000256" key="7">
    <source>
        <dbReference type="ARBA" id="ARBA00022771"/>
    </source>
</evidence>
<dbReference type="CDD" id="cd16449">
    <property type="entry name" value="RING-HC"/>
    <property type="match status" value="1"/>
</dbReference>
<dbReference type="OrthoDB" id="1741719at2759"/>
<dbReference type="GO" id="GO:0006338">
    <property type="term" value="P:chromatin remodeling"/>
    <property type="evidence" value="ECO:0007669"/>
    <property type="project" value="InterPro"/>
</dbReference>
<dbReference type="Pfam" id="PF00097">
    <property type="entry name" value="zf-C3HC4"/>
    <property type="match status" value="1"/>
</dbReference>
<dbReference type="SMART" id="SM00320">
    <property type="entry name" value="WD40"/>
    <property type="match status" value="7"/>
</dbReference>
<feature type="compositionally biased region" description="Low complexity" evidence="15">
    <location>
        <begin position="225"/>
        <end position="241"/>
    </location>
</feature>
<keyword evidence="6" id="KW-0677">Repeat</keyword>
<dbReference type="InterPro" id="IPR017907">
    <property type="entry name" value="Znf_RING_CS"/>
</dbReference>
<keyword evidence="3" id="KW-0678">Repressor</keyword>
<dbReference type="InterPro" id="IPR055410">
    <property type="entry name" value="Beta-prop_CAF1B_HIR1"/>
</dbReference>
<dbReference type="PROSITE" id="PS50294">
    <property type="entry name" value="WD_REPEATS_REGION"/>
    <property type="match status" value="4"/>
</dbReference>
<keyword evidence="12" id="KW-0539">Nucleus</keyword>
<feature type="region of interest" description="Disordered" evidence="15">
    <location>
        <begin position="1126"/>
        <end position="1147"/>
    </location>
</feature>
<dbReference type="Gene3D" id="3.30.40.10">
    <property type="entry name" value="Zinc/RING finger domain, C3HC4 (zinc finger)"/>
    <property type="match status" value="1"/>
</dbReference>
<evidence type="ECO:0000256" key="14">
    <source>
        <dbReference type="PROSITE-ProRule" id="PRU00221"/>
    </source>
</evidence>
<keyword evidence="8" id="KW-0862">Zinc</keyword>
<evidence type="ECO:0000256" key="8">
    <source>
        <dbReference type="ARBA" id="ARBA00022833"/>
    </source>
</evidence>
<dbReference type="PROSITE" id="PS00678">
    <property type="entry name" value="WD_REPEATS_1"/>
    <property type="match status" value="1"/>
</dbReference>
<keyword evidence="4 14" id="KW-0853">WD repeat</keyword>
<dbReference type="GO" id="GO:0008270">
    <property type="term" value="F:zinc ion binding"/>
    <property type="evidence" value="ECO:0007669"/>
    <property type="project" value="UniProtKB-KW"/>
</dbReference>
<dbReference type="GO" id="GO:0005634">
    <property type="term" value="C:nucleus"/>
    <property type="evidence" value="ECO:0007669"/>
    <property type="project" value="UniProtKB-SubCell"/>
</dbReference>
<dbReference type="PROSITE" id="PS50082">
    <property type="entry name" value="WD_REPEATS_2"/>
    <property type="match status" value="4"/>
</dbReference>
<dbReference type="PANTHER" id="PTHR13831:SF0">
    <property type="entry name" value="PROTEIN HIRA"/>
    <property type="match status" value="1"/>
</dbReference>
<keyword evidence="7 13" id="KW-0863">Zinc-finger</keyword>
<dbReference type="PROSITE" id="PS00518">
    <property type="entry name" value="ZF_RING_1"/>
    <property type="match status" value="1"/>
</dbReference>
<dbReference type="PROSITE" id="PS50157">
    <property type="entry name" value="ZINC_FINGER_C2H2_2"/>
    <property type="match status" value="2"/>
</dbReference>
<evidence type="ECO:0000256" key="10">
    <source>
        <dbReference type="ARBA" id="ARBA00023015"/>
    </source>
</evidence>
<dbReference type="PROSITE" id="PS50089">
    <property type="entry name" value="ZF_RING_2"/>
    <property type="match status" value="1"/>
</dbReference>
<evidence type="ECO:0000256" key="13">
    <source>
        <dbReference type="PROSITE-ProRule" id="PRU00042"/>
    </source>
</evidence>
<dbReference type="Pfam" id="PF07569">
    <property type="entry name" value="Hira"/>
    <property type="match status" value="1"/>
</dbReference>
<dbReference type="Proteomes" id="UP000757232">
    <property type="component" value="Unassembled WGS sequence"/>
</dbReference>
<accession>A0A9Q5MXE8</accession>
<dbReference type="InterPro" id="IPR036322">
    <property type="entry name" value="WD40_repeat_dom_sf"/>
</dbReference>
<dbReference type="SUPFAM" id="SSF57850">
    <property type="entry name" value="RING/U-box"/>
    <property type="match status" value="1"/>
</dbReference>
<evidence type="ECO:0000256" key="12">
    <source>
        <dbReference type="ARBA" id="ARBA00023242"/>
    </source>
</evidence>
<evidence type="ECO:0000256" key="3">
    <source>
        <dbReference type="ARBA" id="ARBA00022491"/>
    </source>
</evidence>
<dbReference type="GO" id="GO:0000417">
    <property type="term" value="C:HIR complex"/>
    <property type="evidence" value="ECO:0007669"/>
    <property type="project" value="TreeGrafter"/>
</dbReference>
<dbReference type="InterPro" id="IPR013083">
    <property type="entry name" value="Znf_RING/FYVE/PHD"/>
</dbReference>
<feature type="repeat" description="WD" evidence="14">
    <location>
        <begin position="363"/>
        <end position="395"/>
    </location>
</feature>
<dbReference type="CDD" id="cd00200">
    <property type="entry name" value="WD40"/>
    <property type="match status" value="1"/>
</dbReference>
<dbReference type="InterPro" id="IPR013087">
    <property type="entry name" value="Znf_C2H2_type"/>
</dbReference>
<dbReference type="GO" id="GO:0031491">
    <property type="term" value="F:nucleosome binding"/>
    <property type="evidence" value="ECO:0007669"/>
    <property type="project" value="TreeGrafter"/>
</dbReference>
<dbReference type="GO" id="GO:0006351">
    <property type="term" value="P:DNA-templated transcription"/>
    <property type="evidence" value="ECO:0007669"/>
    <property type="project" value="InterPro"/>
</dbReference>
<dbReference type="InterPro" id="IPR031120">
    <property type="entry name" value="HIR1-like"/>
</dbReference>
<evidence type="ECO:0000256" key="1">
    <source>
        <dbReference type="ARBA" id="ARBA00004123"/>
    </source>
</evidence>
<dbReference type="InterPro" id="IPR018957">
    <property type="entry name" value="Znf_C3HC4_RING-type"/>
</dbReference>
<evidence type="ECO:0000256" key="2">
    <source>
        <dbReference type="ARBA" id="ARBA00007306"/>
    </source>
</evidence>